<dbReference type="Pfam" id="PF00246">
    <property type="entry name" value="Peptidase_M14"/>
    <property type="match status" value="1"/>
</dbReference>
<evidence type="ECO:0000256" key="10">
    <source>
        <dbReference type="ARBA" id="ARBA00023157"/>
    </source>
</evidence>
<accession>R7UJ33</accession>
<feature type="domain" description="Peptidase M14" evidence="13">
    <location>
        <begin position="139"/>
        <end position="449"/>
    </location>
</feature>
<dbReference type="PROSITE" id="PS52035">
    <property type="entry name" value="PEPTIDASE_M14"/>
    <property type="match status" value="1"/>
</dbReference>
<evidence type="ECO:0000256" key="6">
    <source>
        <dbReference type="ARBA" id="ARBA00022729"/>
    </source>
</evidence>
<dbReference type="OrthoDB" id="3626597at2759"/>
<keyword evidence="4" id="KW-0645">Protease</keyword>
<feature type="active site" description="Proton donor/acceptor" evidence="11">
    <location>
        <position position="413"/>
    </location>
</feature>
<dbReference type="Pfam" id="PF02244">
    <property type="entry name" value="Propep_M14"/>
    <property type="match status" value="1"/>
</dbReference>
<evidence type="ECO:0000259" key="13">
    <source>
        <dbReference type="PROSITE" id="PS52035"/>
    </source>
</evidence>
<dbReference type="PROSITE" id="PS00132">
    <property type="entry name" value="CARBOXYPEPT_ZN_1"/>
    <property type="match status" value="1"/>
</dbReference>
<dbReference type="SUPFAM" id="SSF53187">
    <property type="entry name" value="Zn-dependent exopeptidases"/>
    <property type="match status" value="1"/>
</dbReference>
<evidence type="ECO:0000256" key="5">
    <source>
        <dbReference type="ARBA" id="ARBA00022723"/>
    </source>
</evidence>
<dbReference type="EMBL" id="AMQN01007564">
    <property type="status" value="NOT_ANNOTATED_CDS"/>
    <property type="molecule type" value="Genomic_DNA"/>
</dbReference>
<reference evidence="15" key="3">
    <citation type="submission" date="2015-06" db="UniProtKB">
        <authorList>
            <consortium name="EnsemblMetazoa"/>
        </authorList>
    </citation>
    <scope>IDENTIFICATION</scope>
</reference>
<sequence>MKTYQTATIVLSLLFLANDVNTKSYNGDQVWRVYAESNNDIDAIHQLSHYGVHAEEIDLWQDPTLERPAHLLVPPLIADEIAASLANKGLNHDVMISNVGTLIEDEAKERQRNRIQSKKQARRRKRQTFEGMKDKIVGIYAEYDEIVTWMKELSTSLPHLVSLTTAEMTTSEGRSIYLMKIGRKRPYQKPAFWLDGGIHAREWVSPSSVVFVVSKLVEDYLKGYNTDLLDNLDWYILPVVNPDGYVFTHVEDRLWRKNRRYYASYNLTHPNEMDKICAGVDLNRNFPYQWEKAPEYGRYHCSIVFAGPYPASEAETQVVIGFINERKDDIKAFVSLHSYGQLVLTRWAHTSEERPADVNELDRVGRLVTDAISNTFNNNYTFGVPGSILYSYAGGSPDWAKGVANITYTYAMELRASIGSGFGFLLPENQTLDTGAEIFNGLKVVADQVISQHKHIVVNEEIPPTNPNIINRDSTSSSGQLCPMIVTTFTTLICGYLLR</sequence>
<dbReference type="GO" id="GO:0005615">
    <property type="term" value="C:extracellular space"/>
    <property type="evidence" value="ECO:0007669"/>
    <property type="project" value="TreeGrafter"/>
</dbReference>
<dbReference type="OMA" id="AMYMAHE"/>
<protein>
    <recommendedName>
        <fullName evidence="13">Peptidase M14 domain-containing protein</fullName>
    </recommendedName>
</protein>
<dbReference type="GO" id="GO:0004181">
    <property type="term" value="F:metallocarboxypeptidase activity"/>
    <property type="evidence" value="ECO:0007669"/>
    <property type="project" value="InterPro"/>
</dbReference>
<evidence type="ECO:0000256" key="12">
    <source>
        <dbReference type="SAM" id="SignalP"/>
    </source>
</evidence>
<dbReference type="SUPFAM" id="SSF54897">
    <property type="entry name" value="Protease propeptides/inhibitors"/>
    <property type="match status" value="1"/>
</dbReference>
<evidence type="ECO:0000256" key="11">
    <source>
        <dbReference type="PROSITE-ProRule" id="PRU01379"/>
    </source>
</evidence>
<reference evidence="16" key="1">
    <citation type="submission" date="2012-12" db="EMBL/GenBank/DDBJ databases">
        <authorList>
            <person name="Hellsten U."/>
            <person name="Grimwood J."/>
            <person name="Chapman J.A."/>
            <person name="Shapiro H."/>
            <person name="Aerts A."/>
            <person name="Otillar R.P."/>
            <person name="Terry A.Y."/>
            <person name="Boore J.L."/>
            <person name="Simakov O."/>
            <person name="Marletaz F."/>
            <person name="Cho S.-J."/>
            <person name="Edsinger-Gonzales E."/>
            <person name="Havlak P."/>
            <person name="Kuo D.-H."/>
            <person name="Larsson T."/>
            <person name="Lv J."/>
            <person name="Arendt D."/>
            <person name="Savage R."/>
            <person name="Osoegawa K."/>
            <person name="de Jong P."/>
            <person name="Lindberg D.R."/>
            <person name="Seaver E.C."/>
            <person name="Weisblat D.A."/>
            <person name="Putnam N.H."/>
            <person name="Grigoriev I.V."/>
            <person name="Rokhsar D.S."/>
        </authorList>
    </citation>
    <scope>NUCLEOTIDE SEQUENCE</scope>
    <source>
        <strain evidence="16">I ESC-2004</strain>
    </source>
</reference>
<keyword evidence="5" id="KW-0479">Metal-binding</keyword>
<dbReference type="InterPro" id="IPR036990">
    <property type="entry name" value="M14A-like_propep"/>
</dbReference>
<feature type="signal peptide" evidence="12">
    <location>
        <begin position="1"/>
        <end position="22"/>
    </location>
</feature>
<name>R7UJ33_CAPTE</name>
<dbReference type="InterPro" id="IPR057246">
    <property type="entry name" value="CARBOXYPEPT_ZN_1"/>
</dbReference>
<dbReference type="PRINTS" id="PR00765">
    <property type="entry name" value="CRBOXYPTASEA"/>
</dbReference>
<keyword evidence="6 12" id="KW-0732">Signal</keyword>
<keyword evidence="8" id="KW-0862">Zinc</keyword>
<evidence type="ECO:0000313" key="15">
    <source>
        <dbReference type="EnsemblMetazoa" id="CapteP157542"/>
    </source>
</evidence>
<evidence type="ECO:0000313" key="16">
    <source>
        <dbReference type="Proteomes" id="UP000014760"/>
    </source>
</evidence>
<dbReference type="GO" id="GO:0008270">
    <property type="term" value="F:zinc ion binding"/>
    <property type="evidence" value="ECO:0007669"/>
    <property type="project" value="InterPro"/>
</dbReference>
<dbReference type="EnsemblMetazoa" id="CapteT157542">
    <property type="protein sequence ID" value="CapteP157542"/>
    <property type="gene ID" value="CapteG157542"/>
</dbReference>
<dbReference type="PANTHER" id="PTHR11705:SF91">
    <property type="entry name" value="FI01817P-RELATED"/>
    <property type="match status" value="1"/>
</dbReference>
<evidence type="ECO:0000256" key="3">
    <source>
        <dbReference type="ARBA" id="ARBA00022645"/>
    </source>
</evidence>
<evidence type="ECO:0000256" key="7">
    <source>
        <dbReference type="ARBA" id="ARBA00022801"/>
    </source>
</evidence>
<proteinExistence type="inferred from homology"/>
<dbReference type="HOGENOM" id="CLU_019326_2_3_1"/>
<comment type="cofactor">
    <cofactor evidence="1">
        <name>Zn(2+)</name>
        <dbReference type="ChEBI" id="CHEBI:29105"/>
    </cofactor>
</comment>
<evidence type="ECO:0000256" key="1">
    <source>
        <dbReference type="ARBA" id="ARBA00001947"/>
    </source>
</evidence>
<dbReference type="Gene3D" id="3.40.630.10">
    <property type="entry name" value="Zn peptidases"/>
    <property type="match status" value="1"/>
</dbReference>
<dbReference type="AlphaFoldDB" id="R7UJ33"/>
<dbReference type="PANTHER" id="PTHR11705">
    <property type="entry name" value="PROTEASE FAMILY M14 CARBOXYPEPTIDASE A,B"/>
    <property type="match status" value="1"/>
</dbReference>
<evidence type="ECO:0000256" key="2">
    <source>
        <dbReference type="ARBA" id="ARBA00005988"/>
    </source>
</evidence>
<dbReference type="FunFam" id="3.40.630.10:FF:000084">
    <property type="entry name" value="Carboxypeptidase B2"/>
    <property type="match status" value="1"/>
</dbReference>
<dbReference type="InterPro" id="IPR003146">
    <property type="entry name" value="M14A_act_pep"/>
</dbReference>
<dbReference type="GO" id="GO:0006508">
    <property type="term" value="P:proteolysis"/>
    <property type="evidence" value="ECO:0007669"/>
    <property type="project" value="UniProtKB-KW"/>
</dbReference>
<dbReference type="Gene3D" id="3.30.70.340">
    <property type="entry name" value="Metallocarboxypeptidase-like"/>
    <property type="match status" value="1"/>
</dbReference>
<keyword evidence="7" id="KW-0378">Hydrolase</keyword>
<keyword evidence="9" id="KW-0482">Metalloprotease</keyword>
<evidence type="ECO:0000256" key="9">
    <source>
        <dbReference type="ARBA" id="ARBA00023049"/>
    </source>
</evidence>
<comment type="similarity">
    <text evidence="2 11">Belongs to the peptidase M14 family.</text>
</comment>
<organism evidence="14">
    <name type="scientific">Capitella teleta</name>
    <name type="common">Polychaete worm</name>
    <dbReference type="NCBI Taxonomy" id="283909"/>
    <lineage>
        <taxon>Eukaryota</taxon>
        <taxon>Metazoa</taxon>
        <taxon>Spiralia</taxon>
        <taxon>Lophotrochozoa</taxon>
        <taxon>Annelida</taxon>
        <taxon>Polychaeta</taxon>
        <taxon>Sedentaria</taxon>
        <taxon>Scolecida</taxon>
        <taxon>Capitellidae</taxon>
        <taxon>Capitella</taxon>
    </lineage>
</organism>
<dbReference type="Proteomes" id="UP000014760">
    <property type="component" value="Unassembled WGS sequence"/>
</dbReference>
<gene>
    <name evidence="14" type="ORF">CAPTEDRAFT_157542</name>
</gene>
<evidence type="ECO:0000313" key="14">
    <source>
        <dbReference type="EMBL" id="ELU06078.1"/>
    </source>
</evidence>
<feature type="chain" id="PRO_5008788069" description="Peptidase M14 domain-containing protein" evidence="12">
    <location>
        <begin position="23"/>
        <end position="499"/>
    </location>
</feature>
<dbReference type="SMART" id="SM00631">
    <property type="entry name" value="Zn_pept"/>
    <property type="match status" value="1"/>
</dbReference>
<keyword evidence="3" id="KW-0121">Carboxypeptidase</keyword>
<reference evidence="14 16" key="2">
    <citation type="journal article" date="2013" name="Nature">
        <title>Insights into bilaterian evolution from three spiralian genomes.</title>
        <authorList>
            <person name="Simakov O."/>
            <person name="Marletaz F."/>
            <person name="Cho S.J."/>
            <person name="Edsinger-Gonzales E."/>
            <person name="Havlak P."/>
            <person name="Hellsten U."/>
            <person name="Kuo D.H."/>
            <person name="Larsson T."/>
            <person name="Lv J."/>
            <person name="Arendt D."/>
            <person name="Savage R."/>
            <person name="Osoegawa K."/>
            <person name="de Jong P."/>
            <person name="Grimwood J."/>
            <person name="Chapman J.A."/>
            <person name="Shapiro H."/>
            <person name="Aerts A."/>
            <person name="Otillar R.P."/>
            <person name="Terry A.Y."/>
            <person name="Boore J.L."/>
            <person name="Grigoriev I.V."/>
            <person name="Lindberg D.R."/>
            <person name="Seaver E.C."/>
            <person name="Weisblat D.A."/>
            <person name="Putnam N.H."/>
            <person name="Rokhsar D.S."/>
        </authorList>
    </citation>
    <scope>NUCLEOTIDE SEQUENCE</scope>
    <source>
        <strain evidence="14 16">I ESC-2004</strain>
    </source>
</reference>
<evidence type="ECO:0000256" key="8">
    <source>
        <dbReference type="ARBA" id="ARBA00022833"/>
    </source>
</evidence>
<dbReference type="InterPro" id="IPR000834">
    <property type="entry name" value="Peptidase_M14"/>
</dbReference>
<evidence type="ECO:0000256" key="4">
    <source>
        <dbReference type="ARBA" id="ARBA00022670"/>
    </source>
</evidence>
<dbReference type="EMBL" id="KB300950">
    <property type="protein sequence ID" value="ELU06078.1"/>
    <property type="molecule type" value="Genomic_DNA"/>
</dbReference>
<keyword evidence="16" id="KW-1185">Reference proteome</keyword>
<keyword evidence="10" id="KW-1015">Disulfide bond</keyword>